<name>A0ABY1IZJ4_9FLAO</name>
<evidence type="ECO:0000313" key="2">
    <source>
        <dbReference type="Proteomes" id="UP000184216"/>
    </source>
</evidence>
<dbReference type="EMBL" id="FRBX01000001">
    <property type="protein sequence ID" value="SHL56385.1"/>
    <property type="molecule type" value="Genomic_DNA"/>
</dbReference>
<accession>A0ABY1IZJ4</accession>
<dbReference type="Proteomes" id="UP000184216">
    <property type="component" value="Unassembled WGS sequence"/>
</dbReference>
<keyword evidence="2" id="KW-1185">Reference proteome</keyword>
<evidence type="ECO:0000313" key="1">
    <source>
        <dbReference type="EMBL" id="SHL56385.1"/>
    </source>
</evidence>
<proteinExistence type="predicted"/>
<comment type="caution">
    <text evidence="1">The sequence shown here is derived from an EMBL/GenBank/DDBJ whole genome shotgun (WGS) entry which is preliminary data.</text>
</comment>
<reference evidence="1 2" key="1">
    <citation type="submission" date="2016-11" db="EMBL/GenBank/DDBJ databases">
        <authorList>
            <person name="Varghese N."/>
            <person name="Submissions S."/>
        </authorList>
    </citation>
    <scope>NUCLEOTIDE SEQUENCE [LARGE SCALE GENOMIC DNA]</scope>
    <source>
        <strain evidence="1 2">DSM 6368</strain>
    </source>
</reference>
<protein>
    <submittedName>
        <fullName evidence="1">Uncharacterized protein</fullName>
    </submittedName>
</protein>
<sequence length="57" mass="6618">MVMRNEEKIVTKLNVIPMSKATEKRLSKVLDEIKGKDLFPEKTEFAKKTLQNVKLPM</sequence>
<organism evidence="1 2">
    <name type="scientific">Flavobacterium pectinovorum</name>
    <dbReference type="NCBI Taxonomy" id="29533"/>
    <lineage>
        <taxon>Bacteria</taxon>
        <taxon>Pseudomonadati</taxon>
        <taxon>Bacteroidota</taxon>
        <taxon>Flavobacteriia</taxon>
        <taxon>Flavobacteriales</taxon>
        <taxon>Flavobacteriaceae</taxon>
        <taxon>Flavobacterium</taxon>
    </lineage>
</organism>
<gene>
    <name evidence="1" type="ORF">SAMN05444387_0923</name>
</gene>